<dbReference type="GO" id="GO:0015386">
    <property type="term" value="F:potassium:proton antiporter activity"/>
    <property type="evidence" value="ECO:0007669"/>
    <property type="project" value="TreeGrafter"/>
</dbReference>
<keyword evidence="5" id="KW-1003">Cell membrane</keyword>
<dbReference type="Pfam" id="PF00999">
    <property type="entry name" value="Na_H_Exchanger"/>
    <property type="match status" value="1"/>
</dbReference>
<keyword evidence="6 12" id="KW-0812">Transmembrane</keyword>
<accession>A0A9E8NIL3</accession>
<feature type="transmembrane region" description="Helical" evidence="12">
    <location>
        <begin position="99"/>
        <end position="119"/>
    </location>
</feature>
<dbReference type="GO" id="GO:0098719">
    <property type="term" value="P:sodium ion import across plasma membrane"/>
    <property type="evidence" value="ECO:0007669"/>
    <property type="project" value="TreeGrafter"/>
</dbReference>
<gene>
    <name evidence="14" type="ORF">ON006_13500</name>
</gene>
<evidence type="ECO:0000259" key="13">
    <source>
        <dbReference type="Pfam" id="PF00999"/>
    </source>
</evidence>
<dbReference type="KEGG" id="dpf:ON006_13500"/>
<evidence type="ECO:0000313" key="15">
    <source>
        <dbReference type="Proteomes" id="UP001164653"/>
    </source>
</evidence>
<dbReference type="GO" id="GO:0015385">
    <property type="term" value="F:sodium:proton antiporter activity"/>
    <property type="evidence" value="ECO:0007669"/>
    <property type="project" value="InterPro"/>
</dbReference>
<dbReference type="PANTHER" id="PTHR10110:SF195">
    <property type="entry name" value="NA(+)_H(+) ANTIPORTER NHAS2"/>
    <property type="match status" value="1"/>
</dbReference>
<evidence type="ECO:0000256" key="3">
    <source>
        <dbReference type="ARBA" id="ARBA00022448"/>
    </source>
</evidence>
<feature type="domain" description="Cation/H+ exchanger transmembrane" evidence="13">
    <location>
        <begin position="13"/>
        <end position="407"/>
    </location>
</feature>
<evidence type="ECO:0000256" key="4">
    <source>
        <dbReference type="ARBA" id="ARBA00022449"/>
    </source>
</evidence>
<proteinExistence type="inferred from homology"/>
<dbReference type="GO" id="GO:0005886">
    <property type="term" value="C:plasma membrane"/>
    <property type="evidence" value="ECO:0007669"/>
    <property type="project" value="UniProtKB-SubCell"/>
</dbReference>
<evidence type="ECO:0000256" key="5">
    <source>
        <dbReference type="ARBA" id="ARBA00022475"/>
    </source>
</evidence>
<feature type="transmembrane region" description="Helical" evidence="12">
    <location>
        <begin position="356"/>
        <end position="376"/>
    </location>
</feature>
<feature type="transmembrane region" description="Helical" evidence="12">
    <location>
        <begin position="131"/>
        <end position="153"/>
    </location>
</feature>
<protein>
    <submittedName>
        <fullName evidence="14">Sodium:proton antiporter</fullName>
    </submittedName>
</protein>
<feature type="transmembrane region" description="Helical" evidence="12">
    <location>
        <begin position="70"/>
        <end position="87"/>
    </location>
</feature>
<evidence type="ECO:0000256" key="8">
    <source>
        <dbReference type="ARBA" id="ARBA00023053"/>
    </source>
</evidence>
<keyword evidence="7 12" id="KW-1133">Transmembrane helix</keyword>
<keyword evidence="8" id="KW-0915">Sodium</keyword>
<feature type="transmembrane region" description="Helical" evidence="12">
    <location>
        <begin position="31"/>
        <end position="50"/>
    </location>
</feature>
<evidence type="ECO:0000256" key="1">
    <source>
        <dbReference type="ARBA" id="ARBA00004651"/>
    </source>
</evidence>
<dbReference type="GO" id="GO:0051453">
    <property type="term" value="P:regulation of intracellular pH"/>
    <property type="evidence" value="ECO:0007669"/>
    <property type="project" value="TreeGrafter"/>
</dbReference>
<feature type="transmembrane region" description="Helical" evidence="12">
    <location>
        <begin position="295"/>
        <end position="313"/>
    </location>
</feature>
<dbReference type="Proteomes" id="UP001164653">
    <property type="component" value="Chromosome"/>
</dbReference>
<name>A0A9E8NIL3_9BACT</name>
<keyword evidence="4" id="KW-0050">Antiport</keyword>
<keyword evidence="3" id="KW-0813">Transport</keyword>
<evidence type="ECO:0000256" key="6">
    <source>
        <dbReference type="ARBA" id="ARBA00022692"/>
    </source>
</evidence>
<reference evidence="14" key="1">
    <citation type="submission" date="2022-11" db="EMBL/GenBank/DDBJ databases">
        <title>Dyadobacter pollutisoli sp. nov., isolated from plastic dumped soil.</title>
        <authorList>
            <person name="Kim J.M."/>
            <person name="Kim K.R."/>
            <person name="Lee J.K."/>
            <person name="Hao L."/>
            <person name="Jeon C.O."/>
        </authorList>
    </citation>
    <scope>NUCLEOTIDE SEQUENCE</scope>
    <source>
        <strain evidence="14">U1</strain>
    </source>
</reference>
<comment type="similarity">
    <text evidence="2">Belongs to the monovalent cation:proton antiporter 1 (CPA1) transporter (TC 2.A.36) family.</text>
</comment>
<evidence type="ECO:0000256" key="12">
    <source>
        <dbReference type="SAM" id="Phobius"/>
    </source>
</evidence>
<keyword evidence="15" id="KW-1185">Reference proteome</keyword>
<dbReference type="RefSeq" id="WP_244820319.1">
    <property type="nucleotide sequence ID" value="NZ_CP112998.1"/>
</dbReference>
<evidence type="ECO:0000256" key="11">
    <source>
        <dbReference type="ARBA" id="ARBA00023201"/>
    </source>
</evidence>
<evidence type="ECO:0000256" key="9">
    <source>
        <dbReference type="ARBA" id="ARBA00023065"/>
    </source>
</evidence>
<dbReference type="InterPro" id="IPR006153">
    <property type="entry name" value="Cation/H_exchanger_TM"/>
</dbReference>
<feature type="transmembrane region" description="Helical" evidence="12">
    <location>
        <begin position="6"/>
        <end position="24"/>
    </location>
</feature>
<evidence type="ECO:0000313" key="14">
    <source>
        <dbReference type="EMBL" id="WAC14952.1"/>
    </source>
</evidence>
<feature type="transmembrane region" description="Helical" evidence="12">
    <location>
        <begin position="174"/>
        <end position="192"/>
    </location>
</feature>
<dbReference type="InterPro" id="IPR038770">
    <property type="entry name" value="Na+/solute_symporter_sf"/>
</dbReference>
<keyword evidence="11" id="KW-0739">Sodium transport</keyword>
<feature type="transmembrane region" description="Helical" evidence="12">
    <location>
        <begin position="319"/>
        <end position="344"/>
    </location>
</feature>
<keyword evidence="10 12" id="KW-0472">Membrane</keyword>
<comment type="subcellular location">
    <subcellularLocation>
        <location evidence="1">Cell membrane</location>
        <topology evidence="1">Multi-pass membrane protein</topology>
    </subcellularLocation>
</comment>
<dbReference type="PANTHER" id="PTHR10110">
    <property type="entry name" value="SODIUM/HYDROGEN EXCHANGER"/>
    <property type="match status" value="1"/>
</dbReference>
<dbReference type="Gene3D" id="1.20.1530.20">
    <property type="match status" value="1"/>
</dbReference>
<keyword evidence="9" id="KW-0406">Ion transport</keyword>
<dbReference type="AlphaFoldDB" id="A0A9E8NIL3"/>
<evidence type="ECO:0000256" key="10">
    <source>
        <dbReference type="ARBA" id="ARBA00023136"/>
    </source>
</evidence>
<feature type="transmembrane region" description="Helical" evidence="12">
    <location>
        <begin position="382"/>
        <end position="402"/>
    </location>
</feature>
<evidence type="ECO:0000256" key="2">
    <source>
        <dbReference type="ARBA" id="ARBA00007367"/>
    </source>
</evidence>
<dbReference type="EMBL" id="CP112998">
    <property type="protein sequence ID" value="WAC14952.1"/>
    <property type="molecule type" value="Genomic_DNA"/>
</dbReference>
<dbReference type="InterPro" id="IPR018422">
    <property type="entry name" value="Cation/H_exchanger_CPA1"/>
</dbReference>
<evidence type="ECO:0000256" key="7">
    <source>
        <dbReference type="ARBA" id="ARBA00022989"/>
    </source>
</evidence>
<organism evidence="14 15">
    <name type="scientific">Dyadobacter pollutisoli</name>
    <dbReference type="NCBI Taxonomy" id="2910158"/>
    <lineage>
        <taxon>Bacteria</taxon>
        <taxon>Pseudomonadati</taxon>
        <taxon>Bacteroidota</taxon>
        <taxon>Cytophagia</taxon>
        <taxon>Cytophagales</taxon>
        <taxon>Spirosomataceae</taxon>
        <taxon>Dyadobacter</taxon>
    </lineage>
</organism>
<sequence length="419" mass="45095">MELFVLFSILISLAALFSYINVRVFKLPSGISLMLMGTVAALGVISIGHVSSMFTAMVEEKLQLIDFSEFLLGILLSFLLFAGSLHVDLTDLKKSAKSIASFAVIGTVLSTFLVGYGFHYLTSLLDMPVPIIFSLILGALISPTDPIAVMGILKKADLSKTVETNIVGESLFNDGIGVVIFATLLQIASVGIENFGAAEISLLFFREAVGGVIAGAVIGFVGYRLMKSIDHFQTEILISLAMVMGGYSLCHYLHVSGPLAMVVAGIMTGNRGKALAMSDVTRDYLGKFWEVTDEILNAVLFMLIGLEIVVVTFKLSYVVIGLITAVMIVVARFVSLYFTATAFRFIKRLGPGTLKIMTWGGLRGGISIALALSLPSNPYKNIIVSVTFVIVLFSILVQGFTIEPLIRKIAGKKNPQVPV</sequence>
<feature type="transmembrane region" description="Helical" evidence="12">
    <location>
        <begin position="255"/>
        <end position="274"/>
    </location>
</feature>
<feature type="transmembrane region" description="Helical" evidence="12">
    <location>
        <begin position="204"/>
        <end position="225"/>
    </location>
</feature>